<evidence type="ECO:0000313" key="1">
    <source>
        <dbReference type="EMBL" id="QEG22714.1"/>
    </source>
</evidence>
<reference evidence="1 2" key="1">
    <citation type="submission" date="2019-08" db="EMBL/GenBank/DDBJ databases">
        <title>Deep-cultivation of Planctomycetes and their phenomic and genomic characterization uncovers novel biology.</title>
        <authorList>
            <person name="Wiegand S."/>
            <person name="Jogler M."/>
            <person name="Boedeker C."/>
            <person name="Pinto D."/>
            <person name="Vollmers J."/>
            <person name="Rivas-Marin E."/>
            <person name="Kohn T."/>
            <person name="Peeters S.H."/>
            <person name="Heuer A."/>
            <person name="Rast P."/>
            <person name="Oberbeckmann S."/>
            <person name="Bunk B."/>
            <person name="Jeske O."/>
            <person name="Meyerdierks A."/>
            <person name="Storesund J.E."/>
            <person name="Kallscheuer N."/>
            <person name="Luecker S."/>
            <person name="Lage O.M."/>
            <person name="Pohl T."/>
            <person name="Merkel B.J."/>
            <person name="Hornburger P."/>
            <person name="Mueller R.-W."/>
            <person name="Bruemmer F."/>
            <person name="Labrenz M."/>
            <person name="Spormann A.M."/>
            <person name="Op den Camp H."/>
            <person name="Overmann J."/>
            <person name="Amann R."/>
            <person name="Jetten M.S.M."/>
            <person name="Mascher T."/>
            <person name="Medema M.H."/>
            <person name="Devos D.P."/>
            <person name="Kaster A.-K."/>
            <person name="Ovreas L."/>
            <person name="Rohde M."/>
            <person name="Galperin M.Y."/>
            <person name="Jogler C."/>
        </authorList>
    </citation>
    <scope>NUCLEOTIDE SEQUENCE [LARGE SCALE GENOMIC DNA]</scope>
    <source>
        <strain evidence="1 2">FC18</strain>
    </source>
</reference>
<evidence type="ECO:0000313" key="2">
    <source>
        <dbReference type="Proteomes" id="UP000322214"/>
    </source>
</evidence>
<protein>
    <submittedName>
        <fullName evidence="1">Uncharacterized protein</fullName>
    </submittedName>
</protein>
<dbReference type="Proteomes" id="UP000322214">
    <property type="component" value="Chromosome"/>
</dbReference>
<name>A0A5B9P8N3_9BACT</name>
<dbReference type="AlphaFoldDB" id="A0A5B9P8N3"/>
<accession>A0A5B9P8N3</accession>
<dbReference type="KEGG" id="mff:MFFC18_25970"/>
<gene>
    <name evidence="1" type="ORF">MFFC18_25970</name>
</gene>
<organism evidence="1 2">
    <name type="scientific">Mariniblastus fucicola</name>
    <dbReference type="NCBI Taxonomy" id="980251"/>
    <lineage>
        <taxon>Bacteria</taxon>
        <taxon>Pseudomonadati</taxon>
        <taxon>Planctomycetota</taxon>
        <taxon>Planctomycetia</taxon>
        <taxon>Pirellulales</taxon>
        <taxon>Pirellulaceae</taxon>
        <taxon>Mariniblastus</taxon>
    </lineage>
</organism>
<dbReference type="EMBL" id="CP042912">
    <property type="protein sequence ID" value="QEG22714.1"/>
    <property type="molecule type" value="Genomic_DNA"/>
</dbReference>
<proteinExistence type="predicted"/>
<dbReference type="STRING" id="980251.GCA_001642875_04690"/>
<keyword evidence="2" id="KW-1185">Reference proteome</keyword>
<sequence>MGWFSKSLWLVADDPDGSWWCDCRTGVVDATWHNKETFPTDGTGWLWSCAKCSRAFMFAKCTYIRGTLEQLARKQTPRKQKHISQSGEMVENTLLATPDDWLKLVQPIADTIRDGERYVFFDGRVFPANHGPIKFDGLYRSHDLPDLPHLSESLMEETLANPDYWDVS</sequence>